<evidence type="ECO:0000313" key="6">
    <source>
        <dbReference type="Proteomes" id="UP001415857"/>
    </source>
</evidence>
<dbReference type="GO" id="GO:0009903">
    <property type="term" value="P:chloroplast avoidance movement"/>
    <property type="evidence" value="ECO:0007669"/>
    <property type="project" value="TreeGrafter"/>
</dbReference>
<evidence type="ECO:0000256" key="1">
    <source>
        <dbReference type="ARBA" id="ARBA00005485"/>
    </source>
</evidence>
<keyword evidence="2 3" id="KW-0175">Coiled coil</keyword>
<feature type="coiled-coil region" evidence="3">
    <location>
        <begin position="74"/>
        <end position="158"/>
    </location>
</feature>
<organism evidence="5 6">
    <name type="scientific">Liquidambar formosana</name>
    <name type="common">Formosan gum</name>
    <dbReference type="NCBI Taxonomy" id="63359"/>
    <lineage>
        <taxon>Eukaryota</taxon>
        <taxon>Viridiplantae</taxon>
        <taxon>Streptophyta</taxon>
        <taxon>Embryophyta</taxon>
        <taxon>Tracheophyta</taxon>
        <taxon>Spermatophyta</taxon>
        <taxon>Magnoliopsida</taxon>
        <taxon>eudicotyledons</taxon>
        <taxon>Gunneridae</taxon>
        <taxon>Pentapetalae</taxon>
        <taxon>Saxifragales</taxon>
        <taxon>Altingiaceae</taxon>
        <taxon>Liquidambar</taxon>
    </lineage>
</organism>
<dbReference type="EMBL" id="JBBPBK010000002">
    <property type="protein sequence ID" value="KAK9291068.1"/>
    <property type="molecule type" value="Genomic_DNA"/>
</dbReference>
<comment type="similarity">
    <text evidence="1">Belongs to the WEB family.</text>
</comment>
<dbReference type="Gene3D" id="1.10.287.1490">
    <property type="match status" value="1"/>
</dbReference>
<evidence type="ECO:0000313" key="5">
    <source>
        <dbReference type="EMBL" id="KAK9291068.1"/>
    </source>
</evidence>
<evidence type="ECO:0000256" key="3">
    <source>
        <dbReference type="SAM" id="Coils"/>
    </source>
</evidence>
<keyword evidence="6" id="KW-1185">Reference proteome</keyword>
<name>A0AAP0X8T8_LIQFO</name>
<feature type="region of interest" description="Disordered" evidence="4">
    <location>
        <begin position="1"/>
        <end position="31"/>
    </location>
</feature>
<dbReference type="PANTHER" id="PTHR32054:SF4">
    <property type="entry name" value="OS07G0677900 PROTEIN"/>
    <property type="match status" value="1"/>
</dbReference>
<accession>A0AAP0X8T8</accession>
<dbReference type="AlphaFoldDB" id="A0AAP0X8T8"/>
<dbReference type="InterPro" id="IPR008545">
    <property type="entry name" value="Web"/>
</dbReference>
<comment type="caution">
    <text evidence="5">The sequence shown here is derived from an EMBL/GenBank/DDBJ whole genome shotgun (WGS) entry which is preliminary data.</text>
</comment>
<dbReference type="PANTHER" id="PTHR32054">
    <property type="entry name" value="HEAVY CHAIN, PUTATIVE, EXPRESSED-RELATED-RELATED"/>
    <property type="match status" value="1"/>
</dbReference>
<feature type="compositionally biased region" description="Basic and acidic residues" evidence="4">
    <location>
        <begin position="7"/>
        <end position="28"/>
    </location>
</feature>
<dbReference type="GO" id="GO:0009904">
    <property type="term" value="P:chloroplast accumulation movement"/>
    <property type="evidence" value="ECO:0007669"/>
    <property type="project" value="TreeGrafter"/>
</dbReference>
<dbReference type="GO" id="GO:0005829">
    <property type="term" value="C:cytosol"/>
    <property type="evidence" value="ECO:0007669"/>
    <property type="project" value="TreeGrafter"/>
</dbReference>
<evidence type="ECO:0000256" key="4">
    <source>
        <dbReference type="SAM" id="MobiDB-lite"/>
    </source>
</evidence>
<evidence type="ECO:0000256" key="2">
    <source>
        <dbReference type="ARBA" id="ARBA00023054"/>
    </source>
</evidence>
<protein>
    <submittedName>
        <fullName evidence="5">Uncharacterized protein</fullName>
    </submittedName>
</protein>
<gene>
    <name evidence="5" type="ORF">L1049_009254</name>
</gene>
<dbReference type="Pfam" id="PF05701">
    <property type="entry name" value="WEMBL"/>
    <property type="match status" value="1"/>
</dbReference>
<sequence>MTLEANSTDRKTPHAVEETGKENHENLDGGHQSFTGGLGLCPSSAPGLILMELKRAKLNLTRTTNDLSDIRASVESYNKKIEKERISLEKTRERLTLNSSKISSLEKELNQTRQKLQVAKDADIKGGSDNPMDISRELQRLSSEAEQFKKMGEAAKSEVFRAMSDIEQTKSRIKTA</sequence>
<proteinExistence type="inferred from homology"/>
<reference evidence="5 6" key="1">
    <citation type="journal article" date="2024" name="Plant J.">
        <title>Genome sequences and population genomics reveal climatic adaptation and genomic divergence between two closely related sweetgum species.</title>
        <authorList>
            <person name="Xu W.Q."/>
            <person name="Ren C.Q."/>
            <person name="Zhang X.Y."/>
            <person name="Comes H.P."/>
            <person name="Liu X.H."/>
            <person name="Li Y.G."/>
            <person name="Kettle C.J."/>
            <person name="Jalonen R."/>
            <person name="Gaisberger H."/>
            <person name="Ma Y.Z."/>
            <person name="Qiu Y.X."/>
        </authorList>
    </citation>
    <scope>NUCLEOTIDE SEQUENCE [LARGE SCALE GENOMIC DNA]</scope>
    <source>
        <strain evidence="5">Hangzhou</strain>
    </source>
</reference>
<dbReference type="Proteomes" id="UP001415857">
    <property type="component" value="Unassembled WGS sequence"/>
</dbReference>